<accession>A0A4Z2GAY8</accession>
<sequence length="75" mass="8114">MSSVIDNDSGLSVWIRSRESSSAAPKQTPHSLVFRVYKSRVFNKRAQLLGSCSRAEPRPAGGEDLLALEPTGVKA</sequence>
<reference evidence="2 3" key="1">
    <citation type="submission" date="2019-03" db="EMBL/GenBank/DDBJ databases">
        <title>First draft genome of Liparis tanakae, snailfish: a comprehensive survey of snailfish specific genes.</title>
        <authorList>
            <person name="Kim W."/>
            <person name="Song I."/>
            <person name="Jeong J.-H."/>
            <person name="Kim D."/>
            <person name="Kim S."/>
            <person name="Ryu S."/>
            <person name="Song J.Y."/>
            <person name="Lee S.K."/>
        </authorList>
    </citation>
    <scope>NUCLEOTIDE SEQUENCE [LARGE SCALE GENOMIC DNA]</scope>
    <source>
        <tissue evidence="2">Muscle</tissue>
    </source>
</reference>
<gene>
    <name evidence="2" type="ORF">EYF80_039719</name>
</gene>
<dbReference type="EMBL" id="SRLO01000631">
    <property type="protein sequence ID" value="TNN50113.1"/>
    <property type="molecule type" value="Genomic_DNA"/>
</dbReference>
<protein>
    <submittedName>
        <fullName evidence="2">Uncharacterized protein</fullName>
    </submittedName>
</protein>
<feature type="region of interest" description="Disordered" evidence="1">
    <location>
        <begin position="53"/>
        <end position="75"/>
    </location>
</feature>
<name>A0A4Z2GAY8_9TELE</name>
<keyword evidence="3" id="KW-1185">Reference proteome</keyword>
<evidence type="ECO:0000313" key="2">
    <source>
        <dbReference type="EMBL" id="TNN50113.1"/>
    </source>
</evidence>
<organism evidence="2 3">
    <name type="scientific">Liparis tanakae</name>
    <name type="common">Tanaka's snailfish</name>
    <dbReference type="NCBI Taxonomy" id="230148"/>
    <lineage>
        <taxon>Eukaryota</taxon>
        <taxon>Metazoa</taxon>
        <taxon>Chordata</taxon>
        <taxon>Craniata</taxon>
        <taxon>Vertebrata</taxon>
        <taxon>Euteleostomi</taxon>
        <taxon>Actinopterygii</taxon>
        <taxon>Neopterygii</taxon>
        <taxon>Teleostei</taxon>
        <taxon>Neoteleostei</taxon>
        <taxon>Acanthomorphata</taxon>
        <taxon>Eupercaria</taxon>
        <taxon>Perciformes</taxon>
        <taxon>Cottioidei</taxon>
        <taxon>Cottales</taxon>
        <taxon>Liparidae</taxon>
        <taxon>Liparis</taxon>
    </lineage>
</organism>
<evidence type="ECO:0000256" key="1">
    <source>
        <dbReference type="SAM" id="MobiDB-lite"/>
    </source>
</evidence>
<proteinExistence type="predicted"/>
<dbReference type="AlphaFoldDB" id="A0A4Z2GAY8"/>
<dbReference type="Proteomes" id="UP000314294">
    <property type="component" value="Unassembled WGS sequence"/>
</dbReference>
<evidence type="ECO:0000313" key="3">
    <source>
        <dbReference type="Proteomes" id="UP000314294"/>
    </source>
</evidence>
<comment type="caution">
    <text evidence="2">The sequence shown here is derived from an EMBL/GenBank/DDBJ whole genome shotgun (WGS) entry which is preliminary data.</text>
</comment>